<feature type="region of interest" description="Disordered" evidence="2">
    <location>
        <begin position="680"/>
        <end position="707"/>
    </location>
</feature>
<feature type="region of interest" description="Disordered" evidence="2">
    <location>
        <begin position="382"/>
        <end position="408"/>
    </location>
</feature>
<comment type="caution">
    <text evidence="3">The sequence shown here is derived from an EMBL/GenBank/DDBJ whole genome shotgun (WGS) entry which is preliminary data.</text>
</comment>
<reference evidence="3 4" key="1">
    <citation type="journal article" date="2015" name="Sci. Rep.">
        <title>Genome of the facultative scuticociliatosis pathogen Pseudocohnilembus persalinus provides insight into its virulence through horizontal gene transfer.</title>
        <authorList>
            <person name="Xiong J."/>
            <person name="Wang G."/>
            <person name="Cheng J."/>
            <person name="Tian M."/>
            <person name="Pan X."/>
            <person name="Warren A."/>
            <person name="Jiang C."/>
            <person name="Yuan D."/>
            <person name="Miao W."/>
        </authorList>
    </citation>
    <scope>NUCLEOTIDE SEQUENCE [LARGE SCALE GENOMIC DNA]</scope>
    <source>
        <strain evidence="3">36N120E</strain>
    </source>
</reference>
<feature type="compositionally biased region" description="Polar residues" evidence="2">
    <location>
        <begin position="456"/>
        <end position="467"/>
    </location>
</feature>
<feature type="compositionally biased region" description="Basic residues" evidence="2">
    <location>
        <begin position="114"/>
        <end position="123"/>
    </location>
</feature>
<evidence type="ECO:0000313" key="3">
    <source>
        <dbReference type="EMBL" id="KRX06089.1"/>
    </source>
</evidence>
<dbReference type="InParanoid" id="A0A0V0QUP1"/>
<evidence type="ECO:0000256" key="1">
    <source>
        <dbReference type="SAM" id="Coils"/>
    </source>
</evidence>
<organism evidence="3 4">
    <name type="scientific">Pseudocohnilembus persalinus</name>
    <name type="common">Ciliate</name>
    <dbReference type="NCBI Taxonomy" id="266149"/>
    <lineage>
        <taxon>Eukaryota</taxon>
        <taxon>Sar</taxon>
        <taxon>Alveolata</taxon>
        <taxon>Ciliophora</taxon>
        <taxon>Intramacronucleata</taxon>
        <taxon>Oligohymenophorea</taxon>
        <taxon>Scuticociliatia</taxon>
        <taxon>Philasterida</taxon>
        <taxon>Pseudocohnilembidae</taxon>
        <taxon>Pseudocohnilembus</taxon>
    </lineage>
</organism>
<evidence type="ECO:0000256" key="2">
    <source>
        <dbReference type="SAM" id="MobiDB-lite"/>
    </source>
</evidence>
<feature type="compositionally biased region" description="Polar residues" evidence="2">
    <location>
        <begin position="128"/>
        <end position="137"/>
    </location>
</feature>
<feature type="region of interest" description="Disordered" evidence="2">
    <location>
        <begin position="529"/>
        <end position="563"/>
    </location>
</feature>
<evidence type="ECO:0000313" key="4">
    <source>
        <dbReference type="Proteomes" id="UP000054937"/>
    </source>
</evidence>
<feature type="coiled-coil region" evidence="1">
    <location>
        <begin position="581"/>
        <end position="641"/>
    </location>
</feature>
<feature type="compositionally biased region" description="Low complexity" evidence="2">
    <location>
        <begin position="529"/>
        <end position="558"/>
    </location>
</feature>
<feature type="region of interest" description="Disordered" evidence="2">
    <location>
        <begin position="456"/>
        <end position="488"/>
    </location>
</feature>
<accession>A0A0V0QUP1</accession>
<gene>
    <name evidence="3" type="ORF">PPERSA_09701</name>
</gene>
<keyword evidence="4" id="KW-1185">Reference proteome</keyword>
<dbReference type="EMBL" id="LDAU01000101">
    <property type="protein sequence ID" value="KRX06089.1"/>
    <property type="molecule type" value="Genomic_DNA"/>
</dbReference>
<feature type="compositionally biased region" description="Low complexity" evidence="2">
    <location>
        <begin position="479"/>
        <end position="488"/>
    </location>
</feature>
<proteinExistence type="predicted"/>
<dbReference type="AlphaFoldDB" id="A0A0V0QUP1"/>
<sequence length="863" mass="104375">MYYALVRRENQLKEKEAIQNLNEISQFSAEEQEDLIKQYTEINQQIQQKKKQKIEPSQKTDNKVQLSGWNHKNEIKKHENDKIFDNQHPINNNKVQKTSIQNSLFNSQTEKSPYKQHKKKNKEHKYITEQQLPQQNTTSNKFHEYKEKQNQNQNQNLNTSTNDSKNQFFQFLNLKNNKKLDHLKTEGSLQDIKSNYNSNSNSNLLFSERLKNPQKFTDVDISQFKTQIINKEENQLQQKYNDQYNNDNLKIQKQIDSYSNMSPSVQKHQQYTQIFQNPDYIQQKQKLRSTTMGFQIQQKPQDIFIEQFDDTNIKFTLNQQQQQNKKITLNHVNQLKQIDQNQQRNNYQLTNTQQNQKLQINPKRTKTSHNNYRNQIYIQAQNQNTQQQQNQQNSQQKQQDPKQNQNQNNQQKLSTLIFGNTTVTDQQKKNQQSINIPIQTKSLKQFQNTMHHFRQSTEQLENQQEKQIYQEDKEEENNNSESKQQQFQKQMLNFQIKTQQQFFEPNSKQKKDVLDKKYQLISKISTHYQQKQQMYQRPQTQQFSKNQNKYIQKQQQQNDEQTNDSTLYFQRYNNKKSSYIRQKEEKRLQSLNENINQSDQRQIKHLNYILNKKEVTFYDHLKNQNNVANFYKNQLQKDQQNKQIKNQQEIHNINNKEHYIQNIIQQQQKQSYNPYQQIQQQFQDNKKTQENTQSTQKAQKTQEQKNHHLEEIKKKYLYIKQLQNQSPFTQSNTSNVLNLATNDIDQILQDCYTNNLQEIPQFRAALQEQHAILNLKISTIKPLQRKYSFYLLYTGYRYQKLETYNHALRCYLVVQEFFEIINWPEILGFLYKNLALTYLTLQNEEKSFEYLKKSLQRKIFLIH</sequence>
<feature type="compositionally biased region" description="Polar residues" evidence="2">
    <location>
        <begin position="690"/>
        <end position="699"/>
    </location>
</feature>
<dbReference type="Proteomes" id="UP000054937">
    <property type="component" value="Unassembled WGS sequence"/>
</dbReference>
<protein>
    <submittedName>
        <fullName evidence="3">Uncharacterized protein</fullName>
    </submittedName>
</protein>
<keyword evidence="1" id="KW-0175">Coiled coil</keyword>
<feature type="compositionally biased region" description="Basic and acidic residues" evidence="2">
    <location>
        <begin position="53"/>
        <end position="62"/>
    </location>
</feature>
<name>A0A0V0QUP1_PSEPJ</name>
<feature type="region of interest" description="Disordered" evidence="2">
    <location>
        <begin position="49"/>
        <end position="69"/>
    </location>
</feature>
<feature type="region of interest" description="Disordered" evidence="2">
    <location>
        <begin position="105"/>
        <end position="137"/>
    </location>
</feature>